<gene>
    <name evidence="2" type="ORF">SEMRO_85_G045350.1</name>
</gene>
<sequence>MAAQPEYFKASFTIMAGEAAAPVHADALVEMGAGIKGKVAEAVNEGHDIATVLFVNPNRFIPTQGFHYLDDIEATIIHSSSSLLVLRSDQGDRIVSVHFAGGSNPFRVRHAVDADANAFNTESDGEATKGEDAQEENDTSRDMLQTSTEEEDPTEEEEEEASDDVPPPPPKHIAPSRRRGASSARRRGALDSDEEEEVRIPVSRPVSRRRNRRNRNQSNNTGWDSFEGAVDTPDLSQLHLH</sequence>
<evidence type="ECO:0000313" key="2">
    <source>
        <dbReference type="EMBL" id="CAB9500514.1"/>
    </source>
</evidence>
<comment type="caution">
    <text evidence="2">The sequence shown here is derived from an EMBL/GenBank/DDBJ whole genome shotgun (WGS) entry which is preliminary data.</text>
</comment>
<dbReference type="Proteomes" id="UP001153069">
    <property type="component" value="Unassembled WGS sequence"/>
</dbReference>
<keyword evidence="3" id="KW-1185">Reference proteome</keyword>
<feature type="compositionally biased region" description="Basic residues" evidence="1">
    <location>
        <begin position="206"/>
        <end position="215"/>
    </location>
</feature>
<organism evidence="2 3">
    <name type="scientific">Seminavis robusta</name>
    <dbReference type="NCBI Taxonomy" id="568900"/>
    <lineage>
        <taxon>Eukaryota</taxon>
        <taxon>Sar</taxon>
        <taxon>Stramenopiles</taxon>
        <taxon>Ochrophyta</taxon>
        <taxon>Bacillariophyta</taxon>
        <taxon>Bacillariophyceae</taxon>
        <taxon>Bacillariophycidae</taxon>
        <taxon>Naviculales</taxon>
        <taxon>Naviculaceae</taxon>
        <taxon>Seminavis</taxon>
    </lineage>
</organism>
<evidence type="ECO:0000256" key="1">
    <source>
        <dbReference type="SAM" id="MobiDB-lite"/>
    </source>
</evidence>
<name>A0A9N8DD95_9STRA</name>
<dbReference type="EMBL" id="CAICTM010000084">
    <property type="protein sequence ID" value="CAB9500514.1"/>
    <property type="molecule type" value="Genomic_DNA"/>
</dbReference>
<dbReference type="AlphaFoldDB" id="A0A9N8DD95"/>
<protein>
    <submittedName>
        <fullName evidence="2">Uncharacterized protein</fullName>
    </submittedName>
</protein>
<feature type="compositionally biased region" description="Basic residues" evidence="1">
    <location>
        <begin position="174"/>
        <end position="187"/>
    </location>
</feature>
<proteinExistence type="predicted"/>
<reference evidence="2" key="1">
    <citation type="submission" date="2020-06" db="EMBL/GenBank/DDBJ databases">
        <authorList>
            <consortium name="Plant Systems Biology data submission"/>
        </authorList>
    </citation>
    <scope>NUCLEOTIDE SEQUENCE</scope>
    <source>
        <strain evidence="2">D6</strain>
    </source>
</reference>
<accession>A0A9N8DD95</accession>
<feature type="region of interest" description="Disordered" evidence="1">
    <location>
        <begin position="119"/>
        <end position="241"/>
    </location>
</feature>
<feature type="compositionally biased region" description="Acidic residues" evidence="1">
    <location>
        <begin position="148"/>
        <end position="163"/>
    </location>
</feature>
<evidence type="ECO:0000313" key="3">
    <source>
        <dbReference type="Proteomes" id="UP001153069"/>
    </source>
</evidence>